<dbReference type="Proteomes" id="UP001189429">
    <property type="component" value="Unassembled WGS sequence"/>
</dbReference>
<reference evidence="2" key="1">
    <citation type="submission" date="2023-10" db="EMBL/GenBank/DDBJ databases">
        <authorList>
            <person name="Chen Y."/>
            <person name="Shah S."/>
            <person name="Dougan E. K."/>
            <person name="Thang M."/>
            <person name="Chan C."/>
        </authorList>
    </citation>
    <scope>NUCLEOTIDE SEQUENCE [LARGE SCALE GENOMIC DNA]</scope>
</reference>
<feature type="non-terminal residue" evidence="2">
    <location>
        <position position="335"/>
    </location>
</feature>
<feature type="compositionally biased region" description="Basic residues" evidence="1">
    <location>
        <begin position="312"/>
        <end position="321"/>
    </location>
</feature>
<comment type="caution">
    <text evidence="2">The sequence shown here is derived from an EMBL/GenBank/DDBJ whole genome shotgun (WGS) entry which is preliminary data.</text>
</comment>
<sequence length="335" mass="36891">MLSAHMSFQAWHFCGSSRLDAGFTNDPSLVLSWRRNAMMRWWNATEPLPCGYETLASGSAAGGSGTMEEDAQQSMNMGAPRADQAATGTGWADKSPKLRAGRAAPSARLPKLRDQRDASEDTDQTIFFVVDDDETSPTSLDQKRTATETDISKTIRGDRLEVDGGHQQRKTVAGNERRWAANAQKLVIGDLRIQRNSWQTVYTYNDIDTKMPASVASSHGGQSSKMMHSVTCKVDCKADVTNRDCSRNVRAILSFAAACAEAGRLALGWLALRAIVQPGADGDPLAAGRHGHRPRQHYPDELLGPAREWPPRRPHHRRQRARRNDPRGGLPEARP</sequence>
<accession>A0ABN9X951</accession>
<feature type="region of interest" description="Disordered" evidence="1">
    <location>
        <begin position="285"/>
        <end position="335"/>
    </location>
</feature>
<protein>
    <submittedName>
        <fullName evidence="2">Uncharacterized protein</fullName>
    </submittedName>
</protein>
<keyword evidence="3" id="KW-1185">Reference proteome</keyword>
<feature type="region of interest" description="Disordered" evidence="1">
    <location>
        <begin position="58"/>
        <end position="124"/>
    </location>
</feature>
<dbReference type="EMBL" id="CAUYUJ010020126">
    <property type="protein sequence ID" value="CAK0896010.1"/>
    <property type="molecule type" value="Genomic_DNA"/>
</dbReference>
<evidence type="ECO:0000256" key="1">
    <source>
        <dbReference type="SAM" id="MobiDB-lite"/>
    </source>
</evidence>
<proteinExistence type="predicted"/>
<name>A0ABN9X951_9DINO</name>
<gene>
    <name evidence="2" type="ORF">PCOR1329_LOCUS74599</name>
</gene>
<evidence type="ECO:0000313" key="2">
    <source>
        <dbReference type="EMBL" id="CAK0896010.1"/>
    </source>
</evidence>
<evidence type="ECO:0000313" key="3">
    <source>
        <dbReference type="Proteomes" id="UP001189429"/>
    </source>
</evidence>
<organism evidence="2 3">
    <name type="scientific">Prorocentrum cordatum</name>
    <dbReference type="NCBI Taxonomy" id="2364126"/>
    <lineage>
        <taxon>Eukaryota</taxon>
        <taxon>Sar</taxon>
        <taxon>Alveolata</taxon>
        <taxon>Dinophyceae</taxon>
        <taxon>Prorocentrales</taxon>
        <taxon>Prorocentraceae</taxon>
        <taxon>Prorocentrum</taxon>
    </lineage>
</organism>